<keyword evidence="7" id="KW-1133">Transmembrane helix</keyword>
<feature type="domain" description="EGF-like" evidence="9">
    <location>
        <begin position="2583"/>
        <end position="2621"/>
    </location>
</feature>
<feature type="domain" description="EGF-like" evidence="9">
    <location>
        <begin position="373"/>
        <end position="410"/>
    </location>
</feature>
<keyword evidence="2" id="KW-0732">Signal</keyword>
<evidence type="ECO:0000256" key="2">
    <source>
        <dbReference type="ARBA" id="ARBA00022729"/>
    </source>
</evidence>
<dbReference type="PROSITE" id="PS50234">
    <property type="entry name" value="VWFA"/>
    <property type="match status" value="1"/>
</dbReference>
<dbReference type="OrthoDB" id="4405280at2759"/>
<feature type="domain" description="SEA" evidence="8">
    <location>
        <begin position="2311"/>
        <end position="2436"/>
    </location>
</feature>
<feature type="domain" description="EGF-like" evidence="9">
    <location>
        <begin position="913"/>
        <end position="951"/>
    </location>
</feature>
<feature type="domain" description="EGF-like" evidence="9">
    <location>
        <begin position="2013"/>
        <end position="2052"/>
    </location>
</feature>
<dbReference type="InterPro" id="IPR000742">
    <property type="entry name" value="EGF"/>
</dbReference>
<feature type="domain" description="EGF-like" evidence="9">
    <location>
        <begin position="1064"/>
        <end position="1103"/>
    </location>
</feature>
<feature type="domain" description="EGF-like" evidence="9">
    <location>
        <begin position="472"/>
        <end position="511"/>
    </location>
</feature>
<dbReference type="SUPFAM" id="SSF57196">
    <property type="entry name" value="EGF/Laminin"/>
    <property type="match status" value="6"/>
</dbReference>
<evidence type="ECO:0000259" key="10">
    <source>
        <dbReference type="PROSITE" id="PS50234"/>
    </source>
</evidence>
<feature type="domain" description="EGF-like" evidence="9">
    <location>
        <begin position="2628"/>
        <end position="2664"/>
    </location>
</feature>
<feature type="domain" description="EGF-like" evidence="9">
    <location>
        <begin position="422"/>
        <end position="460"/>
    </location>
</feature>
<evidence type="ECO:0000313" key="13">
    <source>
        <dbReference type="WBParaSite" id="ASIM_0001493501-mRNA-1"/>
    </source>
</evidence>
<feature type="domain" description="EGF-like" evidence="9">
    <location>
        <begin position="2438"/>
        <end position="2475"/>
    </location>
</feature>
<feature type="domain" description="EGF-like" evidence="9">
    <location>
        <begin position="329"/>
        <end position="372"/>
    </location>
</feature>
<organism evidence="13">
    <name type="scientific">Anisakis simplex</name>
    <name type="common">Herring worm</name>
    <dbReference type="NCBI Taxonomy" id="6269"/>
    <lineage>
        <taxon>Eukaryota</taxon>
        <taxon>Metazoa</taxon>
        <taxon>Ecdysozoa</taxon>
        <taxon>Nematoda</taxon>
        <taxon>Chromadorea</taxon>
        <taxon>Rhabditida</taxon>
        <taxon>Spirurina</taxon>
        <taxon>Ascaridomorpha</taxon>
        <taxon>Ascaridoidea</taxon>
        <taxon>Anisakidae</taxon>
        <taxon>Anisakis</taxon>
        <taxon>Anisakis simplex complex</taxon>
    </lineage>
</organism>
<dbReference type="Pfam" id="PF00008">
    <property type="entry name" value="EGF"/>
    <property type="match status" value="1"/>
</dbReference>
<dbReference type="InterPro" id="IPR049883">
    <property type="entry name" value="NOTCH1_EGF-like"/>
</dbReference>
<evidence type="ECO:0000256" key="3">
    <source>
        <dbReference type="ARBA" id="ARBA00022737"/>
    </source>
</evidence>
<feature type="domain" description="EGF-like" evidence="9">
    <location>
        <begin position="1218"/>
        <end position="1256"/>
    </location>
</feature>
<evidence type="ECO:0000259" key="9">
    <source>
        <dbReference type="PROSITE" id="PS50026"/>
    </source>
</evidence>
<sequence>MYVMYRKYYSSFVDECALGTHECDSNADCVDTIEGYACKCKPGWSDISADPLNAPGRSCRKVINECAEGKHDCSASASCIDTAEAFTCRCRDGYRDESPDPKSHPGRVCVRAVIPEPPECDVNDPMSCDIHKKEVCLFLNGTYKCECAAGYNRLPDGRCLVINECQDKRLNDCSENADCIDQAEGYLCRCRSGFADLSPAGTRGRVCRERVNECSNAKKYNVDCDSNAICVDTEESYTCRCRPGFADISSSFNRLPGRRCVEAVNECLDATLNDCSENAICEDAKEGYICTCRKGFLDASPNITHYPGRICRKPKEHKEAQLDQLSQTQVDSCDPKRPRCATNEICTDRKARGQFVCECAPNAFRFTDGTCRLYSACTGTNDCDKNAVCSNAFDSYKCQCRPGFIDVSPDPENKPGRKCKELINECATGASDCSPNAKCIDSTNGYICVCNEGFIDTSSQAQLAPGRRCSNASNECADRSLNTCDENADCLDTPDSYTCQCYAGFVDVSSSANLQPGRVCTVQTTCPKQKTDLMFLIDGSGSIGSYVFKHEVFVELFDIGLDHTRVGLIQYSDQIRHEFDLNQYSDKASVVQAISEVHYLTGLTRTGAAIQHMVMEGFSERRGARAESDAVARVAIVITDGRSQDNVTEPAMSARRLHVNMFAIGVTDHVLASELESIAGSPRRWFYVDRFKDLDTRLRSLIQKAACPSPEPKARPTSGCSASGQTGCDRSENEVCVQENGVSRCQCPEGFERHPETRVCGGELCNPQITTSCPNPEICSLTPLSNYRCKCPDGYSRDRRTGVCVLTVRKTEQNEPRVLPSHDSDCNNGGVTCARNEHCTRDKGGKYRCECSVGYERNSRTGECTIPGSCDPTLPNPCDGRKREKCLLHSSGQYHSCQCSQGEKRHSVTGICLRDECLLGAHDCDQSAQCIDTDDGYLCICKKGFIDQSADPINKPGRLCIAEKNECLDGTHKCSPDAICTDTTDGYICRCKPGFIDFSPNPHQFGGVVCKKVVNECADPSLNTCHKNAICIDTADSYKCICKNGFNDLDELRNPGRNCVKEEHNDRCSANKNDCDRNARCIPRGNKDYVCACQPGFRDKSPDASKPGRVCIPLIPECDNPTLNDCDSPDRAICTDTDEGYLCRCRQGFLDISPSITTKPGRLCKPLENECEKGTDDCARDGGICEDTPDSFTCRCAINYLDVSFDRQNRPGRKCKRLVDECRTGQNDCSSEATCTDTEDSYVCACPAKYIDVSPDTVNKPGRRCLLRINECKENRHDCSPNADCIDTAESFLCKCRDDFVDESPDPRNRPGRICRPALVDECRLGKHDCHSNAICQDLAQGYTCHCKSEFIDQSPNRASLPGRLCVPRPTPPPDECRVDSLNSCKQQLNEVCRLINGVPKCACPINYSRDPKTKACSVINECEYPQLNDCHPSADCIDQPDSYTCKCRQGFKDVSVSDKPGRFCQPLVNECQFPHLNDCHQNAECTDLDDGYECKCHQGFMDLKPERPGRLCKQMINECAKPELNSCDKNAKCIDEEDGYRCECKPNFLDVSPSPTFRGRACRPIINECDDPKLNDCDKMAKCTDTTDSYLCECPANSKDISPNPAFPGRVCLVFENECLNGKHDCDPNAICRDNEQSFTCECAKGYTDRSPNKYNRPGRVCVQLVDECATNRHTCSAQAECRDLEEGYTCECKDGYVDRSPNLLTQPGRVCGLPEVCPPNHDCSSAAVCEPLGGNNYECTCIQGYVDQSPEGKKGRICVRSHPCQDPLLNDCHPAGTCRATGAQTYTCECLKGYVDRSPDVSSKPGRVCVLTEPVCLDATQNDCHPAAICSETSSGDDKYTCRCRDGYIDQSPDKVSRPGRICVEMINECLDRSLNDCDPLAVCQDLPDGYTCRCPVNTEDRSPDPSRPGRRCYQQVNECRNPSLNNCSRFADCVDRPEGYECRCREGYHDDNPIHPGTVCNYIINECESSNLNDCDRRAECIDLAGGYECRCKEPYRDESPPGQPGRICRLNECLDVNLNHCDKNAECEDLDDGYVCRCNHGFYDNSPNPLEPGRVCVDICVIEFQKEHANRVISQEQERQQQQEEQTRVEGIPCGRNNVCLLARNEVCVGGVECSCRPGEARASSDDRCQAVHQTPLTLRILTRDDEPLIYSSEYGNSDSVPYIEITDLFSRDISRSFGGTAYAPRYVTTEVNYITHPKTVNSSWPDGLLFNFTVATRPSQQDVDACDLWDQLMLSLQRSNGAVGGGSLHIAPDVEQLNPCHKQLPHGDSCGQSWCNSDLGEVCIAGSVCGCPRGEKRVSSSDVCHAVESWNVLLWVIRRGAENIVYNETFANPVDSLNKEYVRLFESGVAQCYPHTALRGSFVSAEVNEIIDPMNVNASWNTGILFNCTVYFRKGAVQTSSDAYYTLIRYIIDRNNYQIGECGLYINPYQSDPFKACFKNNCHPKGLCIDTGPNAYRCECGPGYRDLNPSDPGHRCLPNIGYNECERREDNECSENARCIDQNFASFTDASPAGSVPGSVCVLDYCSDVNFCPANTTCVNLEQQAECQCEPGFVDIRRSEKRTQLLKQSETLCLRLRDVDECALGLTNCSGVAECTDKTIGYDCRCPEGYIDGNPDEPGRVCGALLCDLCNQHGDCVHNALTNNITCVCSDGWSGEFCDVAPSNASLILLIILAILFLLLTLCCLLYFCTKCVCFKGRGLFYREPYTYRKGVWPWSTLEASTSSESGADFSAMSAAGHDYYPEIGIPRAKLKSGSAMTDSDHHQASSLEVARLQNYLDDGVRIPRVRIDREDDGYDATSVSSSEYTIREEVERRVITDVTKTETRKTTTQADVHGSTTAEFHVYPPIEAESESHSSSQSCSFFQMAMRSARSAEEQERGESVAEFSIGNAARHEWNGAGNGGGYGHRISQYSTTDRDLESIASGSIADDEIYDRKTLVKRSHDYEPSMHGGTERYRTEVTTTTNMRGMNNF</sequence>
<dbReference type="PROSITE" id="PS01187">
    <property type="entry name" value="EGF_CA"/>
    <property type="match status" value="1"/>
</dbReference>
<name>A0A0M3K217_ANISI</name>
<feature type="domain" description="EGF-like" evidence="9">
    <location>
        <begin position="1616"/>
        <end position="1654"/>
    </location>
</feature>
<keyword evidence="3" id="KW-0677">Repeat</keyword>
<keyword evidence="1 6" id="KW-0245">EGF-like domain</keyword>
<dbReference type="Pfam" id="PF12661">
    <property type="entry name" value="hEGF"/>
    <property type="match status" value="1"/>
</dbReference>
<feature type="domain" description="EGF-like" evidence="9">
    <location>
        <begin position="1666"/>
        <end position="1704"/>
    </location>
</feature>
<dbReference type="Pfam" id="PF25478">
    <property type="entry name" value="EGF_Mua-3"/>
    <property type="match status" value="1"/>
</dbReference>
<dbReference type="PROSITE" id="PS01186">
    <property type="entry name" value="EGF_2"/>
    <property type="match status" value="1"/>
</dbReference>
<dbReference type="Gene3D" id="2.10.25.10">
    <property type="entry name" value="Laminin"/>
    <property type="match status" value="29"/>
</dbReference>
<evidence type="ECO:0000256" key="6">
    <source>
        <dbReference type="PROSITE-ProRule" id="PRU00076"/>
    </source>
</evidence>
<feature type="domain" description="EGF-like" evidence="9">
    <location>
        <begin position="210"/>
        <end position="251"/>
    </location>
</feature>
<dbReference type="FunFam" id="2.10.25.10:FF:000291">
    <property type="entry name" value="Transmembrane matrix receptor MUP-4"/>
    <property type="match status" value="3"/>
</dbReference>
<dbReference type="InterPro" id="IPR000082">
    <property type="entry name" value="SEA_dom"/>
</dbReference>
<evidence type="ECO:0000256" key="1">
    <source>
        <dbReference type="ARBA" id="ARBA00022536"/>
    </source>
</evidence>
<evidence type="ECO:0000256" key="7">
    <source>
        <dbReference type="SAM" id="Phobius"/>
    </source>
</evidence>
<feature type="domain" description="EGF-like" evidence="9">
    <location>
        <begin position="1762"/>
        <end position="1802"/>
    </location>
</feature>
<dbReference type="InterPro" id="IPR000152">
    <property type="entry name" value="EGF-type_Asp/Asn_hydroxyl_site"/>
</dbReference>
<feature type="domain" description="EGF-like" evidence="9">
    <location>
        <begin position="963"/>
        <end position="1001"/>
    </location>
</feature>
<feature type="domain" description="SEA" evidence="8">
    <location>
        <begin position="2135"/>
        <end position="2267"/>
    </location>
</feature>
<dbReference type="PROSITE" id="PS50024">
    <property type="entry name" value="SEA"/>
    <property type="match status" value="2"/>
</dbReference>
<keyword evidence="7" id="KW-0472">Membrane</keyword>
<keyword evidence="4 6" id="KW-1015">Disulfide bond</keyword>
<feature type="domain" description="EGF-like" evidence="9">
    <location>
        <begin position="1966"/>
        <end position="2005"/>
    </location>
</feature>
<dbReference type="PANTHER" id="PTHR24039">
    <property type="entry name" value="FIBRILLIN-RELATED"/>
    <property type="match status" value="1"/>
</dbReference>
<dbReference type="Pfam" id="PF23427">
    <property type="entry name" value="EGF_4"/>
    <property type="match status" value="1"/>
</dbReference>
<dbReference type="Proteomes" id="UP000267096">
    <property type="component" value="Unassembled WGS sequence"/>
</dbReference>
<keyword evidence="7" id="KW-0812">Transmembrane</keyword>
<dbReference type="InterPro" id="IPR036465">
    <property type="entry name" value="vWFA_dom_sf"/>
</dbReference>
<dbReference type="PROSITE" id="PS00010">
    <property type="entry name" value="ASX_HYDROXYL"/>
    <property type="match status" value="27"/>
</dbReference>
<reference evidence="13" key="1">
    <citation type="submission" date="2016-04" db="UniProtKB">
        <authorList>
            <consortium name="WormBaseParasite"/>
        </authorList>
    </citation>
    <scope>IDENTIFICATION</scope>
</reference>
<dbReference type="Gene3D" id="3.40.50.410">
    <property type="entry name" value="von Willebrand factor, type A domain"/>
    <property type="match status" value="1"/>
</dbReference>
<evidence type="ECO:0000256" key="5">
    <source>
        <dbReference type="ARBA" id="ARBA00023180"/>
    </source>
</evidence>
<feature type="disulfide bond" evidence="6">
    <location>
        <begin position="2654"/>
        <end position="2663"/>
    </location>
</feature>
<dbReference type="InterPro" id="IPR001881">
    <property type="entry name" value="EGF-like_Ca-bd_dom"/>
</dbReference>
<feature type="domain" description="EGF-like" evidence="9">
    <location>
        <begin position="263"/>
        <end position="302"/>
    </location>
</feature>
<dbReference type="PROSITE" id="PS50026">
    <property type="entry name" value="EGF_3"/>
    <property type="match status" value="33"/>
</dbReference>
<dbReference type="PANTHER" id="PTHR24039:SF40">
    <property type="entry name" value="TRANSMEMBRANE MATRIX RECEPTOR MUP-4"/>
    <property type="match status" value="1"/>
</dbReference>
<dbReference type="InterPro" id="IPR018097">
    <property type="entry name" value="EGF_Ca-bd_CS"/>
</dbReference>
<feature type="domain" description="EGF-like" evidence="9">
    <location>
        <begin position="1516"/>
        <end position="1555"/>
    </location>
</feature>
<feature type="domain" description="EGF-like" evidence="9">
    <location>
        <begin position="1319"/>
        <end position="1357"/>
    </location>
</feature>
<feature type="domain" description="EGF-like" evidence="9">
    <location>
        <begin position="1419"/>
        <end position="1458"/>
    </location>
</feature>
<dbReference type="Pfam" id="PF12947">
    <property type="entry name" value="EGF_3"/>
    <property type="match status" value="1"/>
</dbReference>
<gene>
    <name evidence="11" type="ORF">ASIM_LOCUS14345</name>
</gene>
<dbReference type="SMART" id="SM00179">
    <property type="entry name" value="EGF_CA"/>
    <property type="match status" value="35"/>
</dbReference>
<proteinExistence type="predicted"/>
<dbReference type="PROSITE" id="PS00022">
    <property type="entry name" value="EGF_1"/>
    <property type="match status" value="1"/>
</dbReference>
<feature type="domain" description="EGF-like" evidence="9">
    <location>
        <begin position="62"/>
        <end position="100"/>
    </location>
</feature>
<dbReference type="Pfam" id="PF25314">
    <property type="entry name" value="TNFR_nem"/>
    <property type="match status" value="2"/>
</dbReference>
<dbReference type="SUPFAM" id="SSF53300">
    <property type="entry name" value="vWA-like"/>
    <property type="match status" value="1"/>
</dbReference>
<dbReference type="PRINTS" id="PR00261">
    <property type="entry name" value="LDLRECEPTOR"/>
</dbReference>
<feature type="domain" description="EGF-like" evidence="9">
    <location>
        <begin position="2527"/>
        <end position="2565"/>
    </location>
</feature>
<feature type="domain" description="VWFA" evidence="10">
    <location>
        <begin position="532"/>
        <end position="702"/>
    </location>
</feature>
<dbReference type="SMART" id="SM00286">
    <property type="entry name" value="PTI"/>
    <property type="match status" value="12"/>
</dbReference>
<evidence type="ECO:0000313" key="11">
    <source>
        <dbReference type="EMBL" id="VDK52111.1"/>
    </source>
</evidence>
<feature type="domain" description="EGF-like" evidence="9">
    <location>
        <begin position="1167"/>
        <end position="1206"/>
    </location>
</feature>
<evidence type="ECO:0000256" key="4">
    <source>
        <dbReference type="ARBA" id="ARBA00023157"/>
    </source>
</evidence>
<dbReference type="InterPro" id="IPR024731">
    <property type="entry name" value="NELL2-like_EGF"/>
</dbReference>
<dbReference type="InterPro" id="IPR009030">
    <property type="entry name" value="Growth_fac_rcpt_cys_sf"/>
</dbReference>
<feature type="domain" description="EGF-like" evidence="9">
    <location>
        <begin position="161"/>
        <end position="200"/>
    </location>
</feature>
<dbReference type="Pfam" id="PF07645">
    <property type="entry name" value="EGF_CA"/>
    <property type="match status" value="23"/>
</dbReference>
<evidence type="ECO:0000313" key="12">
    <source>
        <dbReference type="Proteomes" id="UP000267096"/>
    </source>
</evidence>
<dbReference type="InterPro" id="IPR013032">
    <property type="entry name" value="EGF-like_CS"/>
</dbReference>
<dbReference type="WBParaSite" id="ASIM_0001493501-mRNA-1">
    <property type="protein sequence ID" value="ASIM_0001493501-mRNA-1"/>
    <property type="gene ID" value="ASIM_0001493501"/>
</dbReference>
<dbReference type="PRINTS" id="PR00453">
    <property type="entry name" value="VWFADOMAIN"/>
</dbReference>
<feature type="domain" description="EGF-like" evidence="9">
    <location>
        <begin position="1013"/>
        <end position="1052"/>
    </location>
</feature>
<dbReference type="InterPro" id="IPR002172">
    <property type="entry name" value="LDrepeatLR_classA_rpt"/>
</dbReference>
<keyword evidence="12" id="KW-1185">Reference proteome</keyword>
<feature type="domain" description="EGF-like" evidence="9">
    <location>
        <begin position="1814"/>
        <end position="1856"/>
    </location>
</feature>
<feature type="disulfide bond" evidence="6">
    <location>
        <begin position="340"/>
        <end position="357"/>
    </location>
</feature>
<dbReference type="InterPro" id="IPR002035">
    <property type="entry name" value="VWF_A"/>
</dbReference>
<dbReference type="GO" id="GO:0005509">
    <property type="term" value="F:calcium ion binding"/>
    <property type="evidence" value="ECO:0007669"/>
    <property type="project" value="InterPro"/>
</dbReference>
<dbReference type="EMBL" id="UYRR01031712">
    <property type="protein sequence ID" value="VDK52111.1"/>
    <property type="molecule type" value="Genomic_DNA"/>
</dbReference>
<feature type="domain" description="EGF-like" evidence="9">
    <location>
        <begin position="1468"/>
        <end position="1507"/>
    </location>
</feature>
<feature type="domain" description="EGF-like" evidence="9">
    <location>
        <begin position="1918"/>
        <end position="1957"/>
    </location>
</feature>
<accession>A0A0M3K217</accession>
<dbReference type="SMART" id="SM00200">
    <property type="entry name" value="SEA"/>
    <property type="match status" value="2"/>
</dbReference>
<dbReference type="InterPro" id="IPR056590">
    <property type="entry name" value="Mua-3/Mup-4_EGF"/>
</dbReference>
<dbReference type="Pfam" id="PF00092">
    <property type="entry name" value="VWA"/>
    <property type="match status" value="1"/>
</dbReference>
<feature type="domain" description="EGF-like" evidence="9">
    <location>
        <begin position="1268"/>
        <end position="1306"/>
    </location>
</feature>
<protein>
    <submittedName>
        <fullName evidence="13">EGF-like domain protein</fullName>
    </submittedName>
</protein>
<keyword evidence="5" id="KW-0325">Glycoprotein</keyword>
<reference evidence="11 12" key="2">
    <citation type="submission" date="2018-11" db="EMBL/GenBank/DDBJ databases">
        <authorList>
            <consortium name="Pathogen Informatics"/>
        </authorList>
    </citation>
    <scope>NUCLEOTIDE SEQUENCE [LARGE SCALE GENOMIC DNA]</scope>
</reference>
<feature type="domain" description="EGF-like" evidence="9">
    <location>
        <begin position="1715"/>
        <end position="1753"/>
    </location>
</feature>
<dbReference type="FunFam" id="3.40.50.410:FF:000047">
    <property type="entry name" value="von Willebrand factor A domain containing 2"/>
    <property type="match status" value="1"/>
</dbReference>
<evidence type="ECO:0000259" key="8">
    <source>
        <dbReference type="PROSITE" id="PS50024"/>
    </source>
</evidence>
<dbReference type="InterPro" id="IPR057353">
    <property type="entry name" value="TNFR_nem"/>
</dbReference>
<comment type="caution">
    <text evidence="6">Lacks conserved residue(s) required for the propagation of feature annotation.</text>
</comment>
<feature type="domain" description="EGF-like" evidence="9">
    <location>
        <begin position="1868"/>
        <end position="1907"/>
    </location>
</feature>
<dbReference type="SUPFAM" id="SSF57184">
    <property type="entry name" value="Growth factor receptor domain"/>
    <property type="match status" value="4"/>
</dbReference>
<feature type="disulfide bond" evidence="6">
    <location>
        <begin position="2635"/>
        <end position="2652"/>
    </location>
</feature>
<dbReference type="SMART" id="SM00327">
    <property type="entry name" value="VWA"/>
    <property type="match status" value="1"/>
</dbReference>
<feature type="domain" description="EGF-like" evidence="9">
    <location>
        <begin position="12"/>
        <end position="50"/>
    </location>
</feature>
<dbReference type="CDD" id="cd00054">
    <property type="entry name" value="EGF_CA"/>
    <property type="match status" value="8"/>
</dbReference>
<feature type="transmembrane region" description="Helical" evidence="7">
    <location>
        <begin position="2672"/>
        <end position="2693"/>
    </location>
</feature>
<dbReference type="SMART" id="SM00181">
    <property type="entry name" value="EGF"/>
    <property type="match status" value="41"/>
</dbReference>